<evidence type="ECO:0000313" key="1">
    <source>
        <dbReference type="EMBL" id="KYP65654.1"/>
    </source>
</evidence>
<name>A0A151TF31_CAJCA</name>
<dbReference type="EMBL" id="CM003608">
    <property type="protein sequence ID" value="KYP65654.1"/>
    <property type="molecule type" value="Genomic_DNA"/>
</dbReference>
<accession>A0A151TF31</accession>
<reference evidence="1 2" key="1">
    <citation type="journal article" date="2012" name="Nat. Biotechnol.">
        <title>Draft genome sequence of pigeonpea (Cajanus cajan), an orphan legume crop of resource-poor farmers.</title>
        <authorList>
            <person name="Varshney R.K."/>
            <person name="Chen W."/>
            <person name="Li Y."/>
            <person name="Bharti A.K."/>
            <person name="Saxena R.K."/>
            <person name="Schlueter J.A."/>
            <person name="Donoghue M.T."/>
            <person name="Azam S."/>
            <person name="Fan G."/>
            <person name="Whaley A.M."/>
            <person name="Farmer A.D."/>
            <person name="Sheridan J."/>
            <person name="Iwata A."/>
            <person name="Tuteja R."/>
            <person name="Penmetsa R.V."/>
            <person name="Wu W."/>
            <person name="Upadhyaya H.D."/>
            <person name="Yang S.P."/>
            <person name="Shah T."/>
            <person name="Saxena K.B."/>
            <person name="Michael T."/>
            <person name="McCombie W.R."/>
            <person name="Yang B."/>
            <person name="Zhang G."/>
            <person name="Yang H."/>
            <person name="Wang J."/>
            <person name="Spillane C."/>
            <person name="Cook D.R."/>
            <person name="May G.D."/>
            <person name="Xu X."/>
            <person name="Jackson S.A."/>
        </authorList>
    </citation>
    <scope>NUCLEOTIDE SEQUENCE [LARGE SCALE GENOMIC DNA]</scope>
    <source>
        <strain evidence="2">cv. Asha</strain>
    </source>
</reference>
<protein>
    <submittedName>
        <fullName evidence="1">Uncharacterized protein</fullName>
    </submittedName>
</protein>
<dbReference type="Proteomes" id="UP000075243">
    <property type="component" value="Chromosome 6"/>
</dbReference>
<gene>
    <name evidence="1" type="ORF">KK1_011906</name>
</gene>
<dbReference type="Gramene" id="C.cajan_11565.t">
    <property type="protein sequence ID" value="C.cajan_11565.t"/>
    <property type="gene ID" value="C.cajan_11565"/>
</dbReference>
<proteinExistence type="predicted"/>
<sequence length="155" mass="18163">HHDSTLSLYSINLVLDVLTRDIHKILSKCMFSINDIVFIKESSEEVKSKHQLQRHKINNVTDCKLPTKPKKKFYSTTIQKQLRSFRSVQRRPLKAHVKKVYHMIFNHVKRGRGRTRSTSKEIIKRDLIRNNIPQNLVLTEFNCVCNLCSQSHLVG</sequence>
<feature type="non-terminal residue" evidence="1">
    <location>
        <position position="1"/>
    </location>
</feature>
<keyword evidence="2" id="KW-1185">Reference proteome</keyword>
<dbReference type="AlphaFoldDB" id="A0A151TF31"/>
<organism evidence="1 2">
    <name type="scientific">Cajanus cajan</name>
    <name type="common">Pigeon pea</name>
    <name type="synonym">Cajanus indicus</name>
    <dbReference type="NCBI Taxonomy" id="3821"/>
    <lineage>
        <taxon>Eukaryota</taxon>
        <taxon>Viridiplantae</taxon>
        <taxon>Streptophyta</taxon>
        <taxon>Embryophyta</taxon>
        <taxon>Tracheophyta</taxon>
        <taxon>Spermatophyta</taxon>
        <taxon>Magnoliopsida</taxon>
        <taxon>eudicotyledons</taxon>
        <taxon>Gunneridae</taxon>
        <taxon>Pentapetalae</taxon>
        <taxon>rosids</taxon>
        <taxon>fabids</taxon>
        <taxon>Fabales</taxon>
        <taxon>Fabaceae</taxon>
        <taxon>Papilionoideae</taxon>
        <taxon>50 kb inversion clade</taxon>
        <taxon>NPAAA clade</taxon>
        <taxon>indigoferoid/millettioid clade</taxon>
        <taxon>Phaseoleae</taxon>
        <taxon>Cajanus</taxon>
    </lineage>
</organism>
<evidence type="ECO:0000313" key="2">
    <source>
        <dbReference type="Proteomes" id="UP000075243"/>
    </source>
</evidence>